<name>A0A1J9NZS3_9EURO</name>
<reference evidence="1 2" key="1">
    <citation type="submission" date="2015-08" db="EMBL/GenBank/DDBJ databases">
        <title>Emmonsia species relationships and genome sequence.</title>
        <authorList>
            <person name="Cuomo C.A."/>
            <person name="Schwartz I.S."/>
            <person name="Kenyon C."/>
            <person name="De Hoog G.S."/>
            <person name="Govender N.P."/>
            <person name="Botha A."/>
            <person name="Moreno L."/>
            <person name="De Vries M."/>
            <person name="Munoz J.F."/>
            <person name="Stielow J.B."/>
        </authorList>
    </citation>
    <scope>NUCLEOTIDE SEQUENCE [LARGE SCALE GENOMIC DNA]</scope>
    <source>
        <strain evidence="1 2">EI222</strain>
    </source>
</reference>
<dbReference type="Proteomes" id="UP000242791">
    <property type="component" value="Unassembled WGS sequence"/>
</dbReference>
<evidence type="ECO:0000313" key="1">
    <source>
        <dbReference type="EMBL" id="OJD09616.1"/>
    </source>
</evidence>
<evidence type="ECO:0000313" key="2">
    <source>
        <dbReference type="Proteomes" id="UP000242791"/>
    </source>
</evidence>
<protein>
    <submittedName>
        <fullName evidence="1">Uncharacterized protein</fullName>
    </submittedName>
</protein>
<gene>
    <name evidence="1" type="ORF">ACJ73_10184</name>
</gene>
<organism evidence="1 2">
    <name type="scientific">Blastomyces percursus</name>
    <dbReference type="NCBI Taxonomy" id="1658174"/>
    <lineage>
        <taxon>Eukaryota</taxon>
        <taxon>Fungi</taxon>
        <taxon>Dikarya</taxon>
        <taxon>Ascomycota</taxon>
        <taxon>Pezizomycotina</taxon>
        <taxon>Eurotiomycetes</taxon>
        <taxon>Eurotiomycetidae</taxon>
        <taxon>Onygenales</taxon>
        <taxon>Ajellomycetaceae</taxon>
        <taxon>Blastomyces</taxon>
    </lineage>
</organism>
<sequence length="128" mass="14742">MTNQPFETKMRKELRNMKSHPNVHVGLHYVSQAAEYGLPNNCNVLSGEDKHRLFKNFVTRTNHVNIGKVLLKQEIFCQSIQFLLDGSFQCSDPQIFFYSSTSSQILSNCVPSFIKSSFNLLARRKVDR</sequence>
<dbReference type="VEuPathDB" id="FungiDB:ACJ73_10184"/>
<comment type="caution">
    <text evidence="1">The sequence shown here is derived from an EMBL/GenBank/DDBJ whole genome shotgun (WGS) entry which is preliminary data.</text>
</comment>
<dbReference type="AlphaFoldDB" id="A0A1J9NZS3"/>
<keyword evidence="2" id="KW-1185">Reference proteome</keyword>
<accession>A0A1J9NZS3</accession>
<proteinExistence type="predicted"/>
<dbReference type="OrthoDB" id="5372708at2759"/>
<dbReference type="EMBL" id="LGTZ01003500">
    <property type="protein sequence ID" value="OJD09616.1"/>
    <property type="molecule type" value="Genomic_DNA"/>
</dbReference>